<evidence type="ECO:0000313" key="2">
    <source>
        <dbReference type="Proteomes" id="UP000663879"/>
    </source>
</evidence>
<gene>
    <name evidence="1" type="ORF">OXX778_LOCUS9631</name>
</gene>
<protein>
    <recommendedName>
        <fullName evidence="3">Reverse transcriptase domain-containing protein</fullName>
    </recommendedName>
</protein>
<name>A0A813XGK4_9BILA</name>
<evidence type="ECO:0008006" key="3">
    <source>
        <dbReference type="Google" id="ProtNLM"/>
    </source>
</evidence>
<dbReference type="Proteomes" id="UP000663879">
    <property type="component" value="Unassembled WGS sequence"/>
</dbReference>
<accession>A0A813XGK4</accession>
<reference evidence="1" key="1">
    <citation type="submission" date="2021-02" db="EMBL/GenBank/DDBJ databases">
        <authorList>
            <person name="Nowell W R."/>
        </authorList>
    </citation>
    <scope>NUCLEOTIDE SEQUENCE</scope>
    <source>
        <strain evidence="1">Ploen Becks lab</strain>
    </source>
</reference>
<dbReference type="EMBL" id="CAJNOC010001439">
    <property type="protein sequence ID" value="CAF0864958.1"/>
    <property type="molecule type" value="Genomic_DNA"/>
</dbReference>
<sequence length="227" mass="26919">MFKTMAFIELFVDDTTLAKSGEKFEEILKDFEQIIEDLNEWCYFNKIDMNWNKTFVMIFTKKKIEISKKIEIKGASIAVVKAIQRLANCFYLCIYKLLRIGLNSSNFNDLNNLLEIYGLFAFQHRALERMLSFSYKIINFANAPPLLKEQLVKNETRNLNYELRNKDQKIECGSRTKSGEKTFRYIYSRLCNKFIVDKLVLKFSTFKLSMFNNINLIYEKSIKIFDK</sequence>
<proteinExistence type="predicted"/>
<comment type="caution">
    <text evidence="1">The sequence shown here is derived from an EMBL/GenBank/DDBJ whole genome shotgun (WGS) entry which is preliminary data.</text>
</comment>
<dbReference type="OrthoDB" id="414730at2759"/>
<organism evidence="1 2">
    <name type="scientific">Brachionus calyciflorus</name>
    <dbReference type="NCBI Taxonomy" id="104777"/>
    <lineage>
        <taxon>Eukaryota</taxon>
        <taxon>Metazoa</taxon>
        <taxon>Spiralia</taxon>
        <taxon>Gnathifera</taxon>
        <taxon>Rotifera</taxon>
        <taxon>Eurotatoria</taxon>
        <taxon>Monogononta</taxon>
        <taxon>Pseudotrocha</taxon>
        <taxon>Ploima</taxon>
        <taxon>Brachionidae</taxon>
        <taxon>Brachionus</taxon>
    </lineage>
</organism>
<dbReference type="AlphaFoldDB" id="A0A813XGK4"/>
<keyword evidence="2" id="KW-1185">Reference proteome</keyword>
<evidence type="ECO:0000313" key="1">
    <source>
        <dbReference type="EMBL" id="CAF0864958.1"/>
    </source>
</evidence>